<evidence type="ECO:0000256" key="3">
    <source>
        <dbReference type="ARBA" id="ARBA00022692"/>
    </source>
</evidence>
<keyword evidence="2" id="KW-1003">Cell membrane</keyword>
<keyword evidence="4 6" id="KW-1133">Transmembrane helix</keyword>
<reference evidence="7" key="1">
    <citation type="submission" date="2020-02" db="EMBL/GenBank/DDBJ databases">
        <authorList>
            <person name="Meier V. D."/>
        </authorList>
    </citation>
    <scope>NUCLEOTIDE SEQUENCE</scope>
    <source>
        <strain evidence="7">AVDCRST_MAG86</strain>
    </source>
</reference>
<comment type="subcellular location">
    <subcellularLocation>
        <location evidence="1">Cell membrane</location>
        <topology evidence="1">Multi-pass membrane protein</topology>
    </subcellularLocation>
</comment>
<dbReference type="PANTHER" id="PTHR30086:SF20">
    <property type="entry name" value="ARGININE EXPORTER PROTEIN ARGO-RELATED"/>
    <property type="match status" value="1"/>
</dbReference>
<feature type="transmembrane region" description="Helical" evidence="6">
    <location>
        <begin position="6"/>
        <end position="29"/>
    </location>
</feature>
<name>A0A6J4VUX7_9DEIN</name>
<dbReference type="InterPro" id="IPR001123">
    <property type="entry name" value="LeuE-type"/>
</dbReference>
<dbReference type="AlphaFoldDB" id="A0A6J4VUX7"/>
<keyword evidence="5 6" id="KW-0472">Membrane</keyword>
<evidence type="ECO:0000256" key="4">
    <source>
        <dbReference type="ARBA" id="ARBA00022989"/>
    </source>
</evidence>
<sequence length="204" mass="21297">MSDLATFSVFFASALTLAVIPGPGMLYVLARTVRGGRREGVLSTLGTGVAGMLHTLAAALGVSAVLATSALAFSVIKWLGVAYLIYLGVKTLLEKDTLEVNANLVSSLKDAFAQGVTTKVLNPKTALFFLAFIPQFVNPDGQVFLQFVTLGLITTLLTSGVDFIVALAAGPLSGVLKNRRGRRVQRALSGGALIGLGVYVAVDR</sequence>
<evidence type="ECO:0000256" key="5">
    <source>
        <dbReference type="ARBA" id="ARBA00023136"/>
    </source>
</evidence>
<proteinExistence type="predicted"/>
<accession>A0A6J4VUX7</accession>
<feature type="transmembrane region" description="Helical" evidence="6">
    <location>
        <begin position="143"/>
        <end position="172"/>
    </location>
</feature>
<gene>
    <name evidence="7" type="ORF">AVDCRST_MAG86-3197</name>
</gene>
<keyword evidence="3 6" id="KW-0812">Transmembrane</keyword>
<feature type="transmembrane region" description="Helical" evidence="6">
    <location>
        <begin position="70"/>
        <end position="89"/>
    </location>
</feature>
<dbReference type="PANTHER" id="PTHR30086">
    <property type="entry name" value="ARGININE EXPORTER PROTEIN ARGO"/>
    <property type="match status" value="1"/>
</dbReference>
<dbReference type="Pfam" id="PF01810">
    <property type="entry name" value="LysE"/>
    <property type="match status" value="1"/>
</dbReference>
<dbReference type="PIRSF" id="PIRSF006324">
    <property type="entry name" value="LeuE"/>
    <property type="match status" value="1"/>
</dbReference>
<evidence type="ECO:0000256" key="2">
    <source>
        <dbReference type="ARBA" id="ARBA00022475"/>
    </source>
</evidence>
<feature type="transmembrane region" description="Helical" evidence="6">
    <location>
        <begin position="41"/>
        <end position="64"/>
    </location>
</feature>
<organism evidence="7">
    <name type="scientific">uncultured Truepera sp</name>
    <dbReference type="NCBI Taxonomy" id="543023"/>
    <lineage>
        <taxon>Bacteria</taxon>
        <taxon>Thermotogati</taxon>
        <taxon>Deinococcota</taxon>
        <taxon>Deinococci</taxon>
        <taxon>Trueperales</taxon>
        <taxon>Trueperaceae</taxon>
        <taxon>Truepera</taxon>
        <taxon>environmental samples</taxon>
    </lineage>
</organism>
<protein>
    <submittedName>
        <fullName evidence="7">Threonine efflux protein</fullName>
    </submittedName>
</protein>
<evidence type="ECO:0000256" key="1">
    <source>
        <dbReference type="ARBA" id="ARBA00004651"/>
    </source>
</evidence>
<dbReference type="GO" id="GO:0015171">
    <property type="term" value="F:amino acid transmembrane transporter activity"/>
    <property type="evidence" value="ECO:0007669"/>
    <property type="project" value="TreeGrafter"/>
</dbReference>
<evidence type="ECO:0000256" key="6">
    <source>
        <dbReference type="SAM" id="Phobius"/>
    </source>
</evidence>
<dbReference type="GO" id="GO:0005886">
    <property type="term" value="C:plasma membrane"/>
    <property type="evidence" value="ECO:0007669"/>
    <property type="project" value="UniProtKB-SubCell"/>
</dbReference>
<dbReference type="EMBL" id="CADCWP010000293">
    <property type="protein sequence ID" value="CAA9583658.1"/>
    <property type="molecule type" value="Genomic_DNA"/>
</dbReference>
<evidence type="ECO:0000313" key="7">
    <source>
        <dbReference type="EMBL" id="CAA9583658.1"/>
    </source>
</evidence>